<protein>
    <submittedName>
        <fullName evidence="1">Uncharacterized protein</fullName>
    </submittedName>
</protein>
<accession>A0A0V1AYN9</accession>
<evidence type="ECO:0000313" key="1">
    <source>
        <dbReference type="EMBL" id="KRY29347.1"/>
    </source>
</evidence>
<dbReference type="OrthoDB" id="10487655at2759"/>
<proteinExistence type="predicted"/>
<comment type="caution">
    <text evidence="1">The sequence shown here is derived from an EMBL/GenBank/DDBJ whole genome shotgun (WGS) entry which is preliminary data.</text>
</comment>
<name>A0A0V1AYN9_TRISP</name>
<keyword evidence="2" id="KW-1185">Reference proteome</keyword>
<dbReference type="InParanoid" id="A0A0V1AYN9"/>
<dbReference type="AlphaFoldDB" id="A0A0V1AYN9"/>
<organism evidence="1 2">
    <name type="scientific">Trichinella spiralis</name>
    <name type="common">Trichina worm</name>
    <dbReference type="NCBI Taxonomy" id="6334"/>
    <lineage>
        <taxon>Eukaryota</taxon>
        <taxon>Metazoa</taxon>
        <taxon>Ecdysozoa</taxon>
        <taxon>Nematoda</taxon>
        <taxon>Enoplea</taxon>
        <taxon>Dorylaimia</taxon>
        <taxon>Trichinellida</taxon>
        <taxon>Trichinellidae</taxon>
        <taxon>Trichinella</taxon>
    </lineage>
</organism>
<reference evidence="1 2" key="1">
    <citation type="submission" date="2015-01" db="EMBL/GenBank/DDBJ databases">
        <title>Evolution of Trichinella species and genotypes.</title>
        <authorList>
            <person name="Korhonen P.K."/>
            <person name="Edoardo P."/>
            <person name="Giuseppe L.R."/>
            <person name="Gasser R.B."/>
        </authorList>
    </citation>
    <scope>NUCLEOTIDE SEQUENCE [LARGE SCALE GENOMIC DNA]</scope>
    <source>
        <strain evidence="1">ISS3</strain>
    </source>
</reference>
<dbReference type="Proteomes" id="UP000054776">
    <property type="component" value="Unassembled WGS sequence"/>
</dbReference>
<sequence>MKLMISHLHLETQEWKIDVNDRKTAISLQTIDGTKRTREDKWQKFIFTRFSISLKSLLTLHAYRPSLKQISSVYSRDHHLFRKQRSICLKSTQLKRRQYEVEQKKAGGAGGYFSGSIPLVPAPDIRKG</sequence>
<dbReference type="EMBL" id="JYDH01000173">
    <property type="protein sequence ID" value="KRY29347.1"/>
    <property type="molecule type" value="Genomic_DNA"/>
</dbReference>
<evidence type="ECO:0000313" key="2">
    <source>
        <dbReference type="Proteomes" id="UP000054776"/>
    </source>
</evidence>
<gene>
    <name evidence="1" type="ORF">T01_15356</name>
</gene>